<dbReference type="Pfam" id="PF00589">
    <property type="entry name" value="Phage_integrase"/>
    <property type="match status" value="1"/>
</dbReference>
<dbReference type="InterPro" id="IPR011010">
    <property type="entry name" value="DNA_brk_join_enz"/>
</dbReference>
<organism evidence="3 4">
    <name type="scientific">Pseudomonas poae</name>
    <dbReference type="NCBI Taxonomy" id="200451"/>
    <lineage>
        <taxon>Bacteria</taxon>
        <taxon>Pseudomonadati</taxon>
        <taxon>Pseudomonadota</taxon>
        <taxon>Gammaproteobacteria</taxon>
        <taxon>Pseudomonadales</taxon>
        <taxon>Pseudomonadaceae</taxon>
        <taxon>Pseudomonas</taxon>
    </lineage>
</organism>
<dbReference type="PROSITE" id="PS51898">
    <property type="entry name" value="TYR_RECOMBINASE"/>
    <property type="match status" value="1"/>
</dbReference>
<feature type="domain" description="Tyr recombinase" evidence="2">
    <location>
        <begin position="298"/>
        <end position="479"/>
    </location>
</feature>
<dbReference type="EMBL" id="MOAY01000050">
    <property type="protein sequence ID" value="ROM46077.1"/>
    <property type="molecule type" value="Genomic_DNA"/>
</dbReference>
<dbReference type="InterPro" id="IPR002104">
    <property type="entry name" value="Integrase_catalytic"/>
</dbReference>
<sequence length="497" mass="54785">MDKAHNLQLRGGTYHVRFDVPVDVRKAFGGKRILSRSLKTGSLTEAMHRRSRYLTAWWEQVDAARDGGPLAEGWQDGVLDTITAIDGMMQDQKRGLIGEKVPQVEIDPAVEARMRSNPRFVAVFEAWVRDHLKDGMGGKVRLFDELGQGIQSLIPAALTRSQSIPAGQLQELKALVTNPGAHRPRSPLTPAALEAFRAFRTKHGVSSANIATQHKRLMHLSAYLAETGKTLDFDCVAAWIDSLGLAGKTQQQYLLAGNAFWRWAMKYDPRWRETFKGAVSPFERHAVALPKGKAALDAKRKEFTLLDMNRLYAAAQEAGNVPLADLIKLGYYTGMRISELCSLHTENVINVDGVEMLDVTDSKTPAGIRRVPIHPAISNLVIRLVENSIDGFLVVTDFVGKQGDRTGALGKAFGALKTSLGYGAQHVYHSIRGTTITQLARHDVPYPMICELVGHKTRTLVFDTYSSGFSAQQKLTAISTVPRLETDLCCDSTLQLA</sequence>
<dbReference type="InterPro" id="IPR013762">
    <property type="entry name" value="Integrase-like_cat_sf"/>
</dbReference>
<reference evidence="3 4" key="1">
    <citation type="submission" date="2016-10" db="EMBL/GenBank/DDBJ databases">
        <title>Comparative genome analysis of multiple Pseudomonas spp. focuses on biocontrol and plant growth promoting traits.</title>
        <authorList>
            <person name="Tao X.-Y."/>
            <person name="Taylor C.G."/>
        </authorList>
    </citation>
    <scope>NUCLEOTIDE SEQUENCE [LARGE SCALE GENOMIC DNA]</scope>
    <source>
        <strain evidence="3 4">29G9</strain>
    </source>
</reference>
<evidence type="ECO:0000256" key="1">
    <source>
        <dbReference type="ARBA" id="ARBA00023172"/>
    </source>
</evidence>
<gene>
    <name evidence="3" type="ORF">BK648_15625</name>
</gene>
<evidence type="ECO:0000313" key="3">
    <source>
        <dbReference type="EMBL" id="ROM46077.1"/>
    </source>
</evidence>
<dbReference type="GO" id="GO:0006310">
    <property type="term" value="P:DNA recombination"/>
    <property type="evidence" value="ECO:0007669"/>
    <property type="project" value="UniProtKB-KW"/>
</dbReference>
<keyword evidence="1" id="KW-0233">DNA recombination</keyword>
<comment type="caution">
    <text evidence="3">The sequence shown here is derived from an EMBL/GenBank/DDBJ whole genome shotgun (WGS) entry which is preliminary data.</text>
</comment>
<dbReference type="GO" id="GO:0015074">
    <property type="term" value="P:DNA integration"/>
    <property type="evidence" value="ECO:0007669"/>
    <property type="project" value="InterPro"/>
</dbReference>
<dbReference type="Proteomes" id="UP000284656">
    <property type="component" value="Unassembled WGS sequence"/>
</dbReference>
<proteinExistence type="predicted"/>
<dbReference type="Gene3D" id="1.10.443.10">
    <property type="entry name" value="Intergrase catalytic core"/>
    <property type="match status" value="1"/>
</dbReference>
<evidence type="ECO:0000259" key="2">
    <source>
        <dbReference type="PROSITE" id="PS51898"/>
    </source>
</evidence>
<dbReference type="InterPro" id="IPR046668">
    <property type="entry name" value="DUF6538"/>
</dbReference>
<dbReference type="AlphaFoldDB" id="A0A423EYB0"/>
<protein>
    <recommendedName>
        <fullName evidence="2">Tyr recombinase domain-containing protein</fullName>
    </recommendedName>
</protein>
<dbReference type="Pfam" id="PF20172">
    <property type="entry name" value="DUF6538"/>
    <property type="match status" value="1"/>
</dbReference>
<accession>A0A423EYB0</accession>
<dbReference type="SUPFAM" id="SSF56349">
    <property type="entry name" value="DNA breaking-rejoining enzymes"/>
    <property type="match status" value="1"/>
</dbReference>
<evidence type="ECO:0000313" key="4">
    <source>
        <dbReference type="Proteomes" id="UP000284656"/>
    </source>
</evidence>
<name>A0A423EYB0_9PSED</name>
<dbReference type="GO" id="GO:0003677">
    <property type="term" value="F:DNA binding"/>
    <property type="evidence" value="ECO:0007669"/>
    <property type="project" value="InterPro"/>
</dbReference>